<sequence>MILYRQPRKVKSKFLPDVTSTRRKFKKSSFKSQVPGKVTENQIVARLVRREKTEELSSCANAGASREGTCTKGAQEPEFNLKLERTLDSEDMEAAATRLLSTRPADAYEKSVVERAFPTEKSLKVQNLELSVERDMTFSRGIAFCQYLIENSAELSRTWRKWQAQPGPKNQCHLFNENEFKNIKELDRYLSSIIQGQDEGFTPEDVEIMRAIHSGGYLLDLSGCILSSLPDKRLLLEALYELNLSNNNFKGNDLKYIPFGLLELLTEQVLQVNLDYNPMHCLLPMEELALLNSSKAFLKNADDRLTGQYSEQAMDNTLSSAACCSWCKLSYSAEFQRDFRYCPQLASHERIPVMAYCCSSPKCQKMLSEYTAKNP</sequence>
<accession>A0A3P7L5T7</accession>
<gene>
    <name evidence="1" type="ORF">DILT_LOCUS4771</name>
</gene>
<dbReference type="Proteomes" id="UP000281553">
    <property type="component" value="Unassembled WGS sequence"/>
</dbReference>
<organism evidence="1 2">
    <name type="scientific">Dibothriocephalus latus</name>
    <name type="common">Fish tapeworm</name>
    <name type="synonym">Diphyllobothrium latum</name>
    <dbReference type="NCBI Taxonomy" id="60516"/>
    <lineage>
        <taxon>Eukaryota</taxon>
        <taxon>Metazoa</taxon>
        <taxon>Spiralia</taxon>
        <taxon>Lophotrochozoa</taxon>
        <taxon>Platyhelminthes</taxon>
        <taxon>Cestoda</taxon>
        <taxon>Eucestoda</taxon>
        <taxon>Diphyllobothriidea</taxon>
        <taxon>Diphyllobothriidae</taxon>
        <taxon>Dibothriocephalus</taxon>
    </lineage>
</organism>
<evidence type="ECO:0000313" key="2">
    <source>
        <dbReference type="Proteomes" id="UP000281553"/>
    </source>
</evidence>
<dbReference type="EMBL" id="UYRU01046077">
    <property type="protein sequence ID" value="VDN08940.1"/>
    <property type="molecule type" value="Genomic_DNA"/>
</dbReference>
<reference evidence="1 2" key="1">
    <citation type="submission" date="2018-11" db="EMBL/GenBank/DDBJ databases">
        <authorList>
            <consortium name="Pathogen Informatics"/>
        </authorList>
    </citation>
    <scope>NUCLEOTIDE SEQUENCE [LARGE SCALE GENOMIC DNA]</scope>
</reference>
<dbReference type="SUPFAM" id="SSF52047">
    <property type="entry name" value="RNI-like"/>
    <property type="match status" value="1"/>
</dbReference>
<dbReference type="Gene3D" id="3.80.10.10">
    <property type="entry name" value="Ribonuclease Inhibitor"/>
    <property type="match status" value="1"/>
</dbReference>
<name>A0A3P7L5T7_DIBLA</name>
<evidence type="ECO:0000313" key="1">
    <source>
        <dbReference type="EMBL" id="VDN08940.1"/>
    </source>
</evidence>
<dbReference type="AlphaFoldDB" id="A0A3P7L5T7"/>
<protein>
    <submittedName>
        <fullName evidence="1">Uncharacterized protein</fullName>
    </submittedName>
</protein>
<keyword evidence="2" id="KW-1185">Reference proteome</keyword>
<dbReference type="InterPro" id="IPR032675">
    <property type="entry name" value="LRR_dom_sf"/>
</dbReference>
<proteinExistence type="predicted"/>